<dbReference type="Pfam" id="PF13828">
    <property type="entry name" value="DUF4190"/>
    <property type="match status" value="1"/>
</dbReference>
<dbReference type="PANTHER" id="PTHR40040">
    <property type="entry name" value="SMALL HYDROPHOBIC PROTEIN-RELATED"/>
    <property type="match status" value="1"/>
</dbReference>
<dbReference type="RefSeq" id="WP_165335919.1">
    <property type="nucleotide sequence ID" value="NZ_JAAKZW010000222.1"/>
</dbReference>
<dbReference type="AlphaFoldDB" id="A0A6G4XTH5"/>
<name>A0A6G4XTH5_9ACTN</name>
<protein>
    <submittedName>
        <fullName evidence="3">DUF4190 domain-containing protein</fullName>
    </submittedName>
</protein>
<dbReference type="PANTHER" id="PTHR40040:SF1">
    <property type="entry name" value="MEMBRANE PROTEIN"/>
    <property type="match status" value="1"/>
</dbReference>
<keyword evidence="1" id="KW-0472">Membrane</keyword>
<evidence type="ECO:0000313" key="3">
    <source>
        <dbReference type="EMBL" id="NGO80502.1"/>
    </source>
</evidence>
<evidence type="ECO:0000313" key="4">
    <source>
        <dbReference type="Proteomes" id="UP000481109"/>
    </source>
</evidence>
<feature type="transmembrane region" description="Helical" evidence="1">
    <location>
        <begin position="20"/>
        <end position="46"/>
    </location>
</feature>
<evidence type="ECO:0000256" key="1">
    <source>
        <dbReference type="SAM" id="Phobius"/>
    </source>
</evidence>
<dbReference type="EMBL" id="JAAKZW010000222">
    <property type="protein sequence ID" value="NGO80502.1"/>
    <property type="molecule type" value="Genomic_DNA"/>
</dbReference>
<dbReference type="InterPro" id="IPR055338">
    <property type="entry name" value="YqfX-like"/>
</dbReference>
<dbReference type="Proteomes" id="UP000481109">
    <property type="component" value="Unassembled WGS sequence"/>
</dbReference>
<keyword evidence="4" id="KW-1185">Reference proteome</keyword>
<sequence length="91" mass="9391">MTSQYASTRGKSQTNGLAVAGLTCGIIGVFFFQFILGPLAIIFGAVGRRNSSKGRGMATAAIVLGVIDVLLFVVLMVVASQSGGFTWYVGG</sequence>
<reference evidence="3 4" key="1">
    <citation type="submission" date="2020-02" db="EMBL/GenBank/DDBJ databases">
        <title>Whole-genome analyses of novel actinobacteria.</title>
        <authorList>
            <person name="Sahin N."/>
            <person name="Tokatli A."/>
        </authorList>
    </citation>
    <scope>NUCLEOTIDE SEQUENCE [LARGE SCALE GENOMIC DNA]</scope>
    <source>
        <strain evidence="3 4">YC504</strain>
    </source>
</reference>
<feature type="domain" description="DUF4190" evidence="2">
    <location>
        <begin position="17"/>
        <end position="75"/>
    </location>
</feature>
<organism evidence="3 4">
    <name type="scientific">Streptomyces mesophilus</name>
    <dbReference type="NCBI Taxonomy" id="1775132"/>
    <lineage>
        <taxon>Bacteria</taxon>
        <taxon>Bacillati</taxon>
        <taxon>Actinomycetota</taxon>
        <taxon>Actinomycetes</taxon>
        <taxon>Kitasatosporales</taxon>
        <taxon>Streptomycetaceae</taxon>
        <taxon>Streptomyces</taxon>
    </lineage>
</organism>
<feature type="transmembrane region" description="Helical" evidence="1">
    <location>
        <begin position="58"/>
        <end position="79"/>
    </location>
</feature>
<dbReference type="InterPro" id="IPR025241">
    <property type="entry name" value="DUF4190"/>
</dbReference>
<gene>
    <name evidence="3" type="ORF">G6045_33325</name>
</gene>
<comment type="caution">
    <text evidence="3">The sequence shown here is derived from an EMBL/GenBank/DDBJ whole genome shotgun (WGS) entry which is preliminary data.</text>
</comment>
<keyword evidence="1" id="KW-0812">Transmembrane</keyword>
<evidence type="ECO:0000259" key="2">
    <source>
        <dbReference type="Pfam" id="PF13828"/>
    </source>
</evidence>
<accession>A0A6G4XTH5</accession>
<proteinExistence type="predicted"/>
<keyword evidence="1" id="KW-1133">Transmembrane helix</keyword>